<keyword evidence="1" id="KW-0472">Membrane</keyword>
<evidence type="ECO:0000313" key="3">
    <source>
        <dbReference type="Proteomes" id="UP000536685"/>
    </source>
</evidence>
<evidence type="ECO:0000313" key="2">
    <source>
        <dbReference type="EMBL" id="MBB5844175.1"/>
    </source>
</evidence>
<dbReference type="EMBL" id="JACHMJ010000001">
    <property type="protein sequence ID" value="MBB5844175.1"/>
    <property type="molecule type" value="Genomic_DNA"/>
</dbReference>
<proteinExistence type="predicted"/>
<keyword evidence="1" id="KW-0812">Transmembrane</keyword>
<name>A0A841ARI0_9MICO</name>
<feature type="transmembrane region" description="Helical" evidence="1">
    <location>
        <begin position="17"/>
        <end position="38"/>
    </location>
</feature>
<dbReference type="AlphaFoldDB" id="A0A841ARI0"/>
<comment type="caution">
    <text evidence="2">The sequence shown here is derived from an EMBL/GenBank/DDBJ whole genome shotgun (WGS) entry which is preliminary data.</text>
</comment>
<evidence type="ECO:0008006" key="4">
    <source>
        <dbReference type="Google" id="ProtNLM"/>
    </source>
</evidence>
<keyword evidence="3" id="KW-1185">Reference proteome</keyword>
<protein>
    <recommendedName>
        <fullName evidence="4">SAF domain-containing protein</fullName>
    </recommendedName>
</protein>
<sequence>MRETSGTRKRFWFDPRFAIGLGLIVVSIAGVVAIVGAADASVQVYTAREALAPGDRVHADDLALTGVRVDGADRLYLLPDDVGDEGLVITKPVGRGELVPASAVGSAAGVRQAALVIGVTGELAASVAPGSTVDVWTATRTGTGEYEPPTVAVSSATVVRLVDDSGLVVDTEAASVELLVPRSRLARLLEAIANEAAVSVVPTDLPGK</sequence>
<keyword evidence="1" id="KW-1133">Transmembrane helix</keyword>
<gene>
    <name evidence="2" type="ORF">HD599_002498</name>
</gene>
<reference evidence="2 3" key="1">
    <citation type="submission" date="2020-08" db="EMBL/GenBank/DDBJ databases">
        <title>Sequencing the genomes of 1000 actinobacteria strains.</title>
        <authorList>
            <person name="Klenk H.-P."/>
        </authorList>
    </citation>
    <scope>NUCLEOTIDE SEQUENCE [LARGE SCALE GENOMIC DNA]</scope>
    <source>
        <strain evidence="2 3">DSM 105784</strain>
    </source>
</reference>
<organism evidence="2 3">
    <name type="scientific">Conyzicola lurida</name>
    <dbReference type="NCBI Taxonomy" id="1172621"/>
    <lineage>
        <taxon>Bacteria</taxon>
        <taxon>Bacillati</taxon>
        <taxon>Actinomycetota</taxon>
        <taxon>Actinomycetes</taxon>
        <taxon>Micrococcales</taxon>
        <taxon>Microbacteriaceae</taxon>
        <taxon>Conyzicola</taxon>
    </lineage>
</organism>
<accession>A0A841ARI0</accession>
<dbReference type="Proteomes" id="UP000536685">
    <property type="component" value="Unassembled WGS sequence"/>
</dbReference>
<evidence type="ECO:0000256" key="1">
    <source>
        <dbReference type="SAM" id="Phobius"/>
    </source>
</evidence>